<name>A0A9W8TDH9_9HYPO</name>
<evidence type="ECO:0000313" key="10">
    <source>
        <dbReference type="Proteomes" id="UP001140502"/>
    </source>
</evidence>
<sequence>MASEAASPGQARSGPKESRSDDVVIILTVMQALSTIVVAARLLTRLLIQHMRLAADDWSIIVSWVLLVAYTVDVCTQTKFGLGKHIGDLPPDTNFAASLELFYYGEALYYITVSLTKVSILFLYLRVFPQQNYRVFNICMMAFVIATGFSCTVAGIFQCNPIRRAWLTSLPGTCFNRVALFIANASLNIAQDLIIYILPIPMLWQVQRPLGQRLALIGIFVVGGFVCVTGMIRLKSLQVASISKDPTWDNYGAAVWSSIEANFGLICASLVHFKPLIKRFAPSLLGLSIRGSKGSKMVRLGDESSENPNSLKTFGQRQFNKPVGVLTQMELEDMEHSSRPNDAFGGSPPGYATASVGNKKPFQESQEHLQGINATTHIDISSYTTQRMTPGRAA</sequence>
<accession>A0A9W8TDH9</accession>
<feature type="domain" description="Rhodopsin" evidence="8">
    <location>
        <begin position="40"/>
        <end position="279"/>
    </location>
</feature>
<reference evidence="9" key="1">
    <citation type="submission" date="2022-10" db="EMBL/GenBank/DDBJ databases">
        <title>Tapping the CABI collections for fungal endophytes: first genome assemblies for Collariella, Neodidymelliopsis, Ascochyta clinopodiicola, Didymella pomorum, Didymosphaeria variabile, Neocosmospora piperis and Neocucurbitaria cava.</title>
        <authorList>
            <person name="Hill R."/>
        </authorList>
    </citation>
    <scope>NUCLEOTIDE SEQUENCE</scope>
    <source>
        <strain evidence="9">IMI 366586</strain>
    </source>
</reference>
<dbReference type="OrthoDB" id="3648173at2759"/>
<dbReference type="AlphaFoldDB" id="A0A9W8TDH9"/>
<feature type="transmembrane region" description="Helical" evidence="7">
    <location>
        <begin position="107"/>
        <end position="128"/>
    </location>
</feature>
<dbReference type="GO" id="GO:0016020">
    <property type="term" value="C:membrane"/>
    <property type="evidence" value="ECO:0007669"/>
    <property type="project" value="UniProtKB-SubCell"/>
</dbReference>
<evidence type="ECO:0000256" key="4">
    <source>
        <dbReference type="ARBA" id="ARBA00023136"/>
    </source>
</evidence>
<dbReference type="Proteomes" id="UP001140502">
    <property type="component" value="Unassembled WGS sequence"/>
</dbReference>
<dbReference type="InterPro" id="IPR049326">
    <property type="entry name" value="Rhodopsin_dom_fungi"/>
</dbReference>
<feature type="transmembrane region" description="Helical" evidence="7">
    <location>
        <begin position="23"/>
        <end position="43"/>
    </location>
</feature>
<evidence type="ECO:0000313" key="9">
    <source>
        <dbReference type="EMBL" id="KAJ4309662.1"/>
    </source>
</evidence>
<feature type="transmembrane region" description="Helical" evidence="7">
    <location>
        <begin position="135"/>
        <end position="158"/>
    </location>
</feature>
<feature type="transmembrane region" description="Helical" evidence="7">
    <location>
        <begin position="178"/>
        <end position="202"/>
    </location>
</feature>
<comment type="subcellular location">
    <subcellularLocation>
        <location evidence="1">Membrane</location>
        <topology evidence="1">Multi-pass membrane protein</topology>
    </subcellularLocation>
</comment>
<evidence type="ECO:0000256" key="2">
    <source>
        <dbReference type="ARBA" id="ARBA00022692"/>
    </source>
</evidence>
<comment type="caution">
    <text evidence="9">The sequence shown here is derived from an EMBL/GenBank/DDBJ whole genome shotgun (WGS) entry which is preliminary data.</text>
</comment>
<feature type="region of interest" description="Disordered" evidence="6">
    <location>
        <begin position="335"/>
        <end position="394"/>
    </location>
</feature>
<dbReference type="Pfam" id="PF20684">
    <property type="entry name" value="Fung_rhodopsin"/>
    <property type="match status" value="1"/>
</dbReference>
<evidence type="ECO:0000259" key="8">
    <source>
        <dbReference type="Pfam" id="PF20684"/>
    </source>
</evidence>
<protein>
    <recommendedName>
        <fullName evidence="8">Rhodopsin domain-containing protein</fullName>
    </recommendedName>
</protein>
<evidence type="ECO:0000256" key="5">
    <source>
        <dbReference type="ARBA" id="ARBA00038359"/>
    </source>
</evidence>
<dbReference type="PANTHER" id="PTHR33048:SF114">
    <property type="entry name" value="MEMBRANE PROTEIN PTH11-LIKE, PUTATIVE (AFU_ORTHOLOGUE AFUA_7G06620)-RELATED"/>
    <property type="match status" value="1"/>
</dbReference>
<evidence type="ECO:0000256" key="7">
    <source>
        <dbReference type="SAM" id="Phobius"/>
    </source>
</evidence>
<dbReference type="InterPro" id="IPR052337">
    <property type="entry name" value="SAT4-like"/>
</dbReference>
<feature type="transmembrane region" description="Helical" evidence="7">
    <location>
        <begin position="214"/>
        <end position="234"/>
    </location>
</feature>
<evidence type="ECO:0000256" key="1">
    <source>
        <dbReference type="ARBA" id="ARBA00004141"/>
    </source>
</evidence>
<feature type="compositionally biased region" description="Polar residues" evidence="6">
    <location>
        <begin position="372"/>
        <end position="388"/>
    </location>
</feature>
<keyword evidence="10" id="KW-1185">Reference proteome</keyword>
<keyword evidence="2 7" id="KW-0812">Transmembrane</keyword>
<proteinExistence type="inferred from homology"/>
<comment type="similarity">
    <text evidence="5">Belongs to the SAT4 family.</text>
</comment>
<gene>
    <name evidence="9" type="ORF">N0V84_011382</name>
</gene>
<evidence type="ECO:0000256" key="3">
    <source>
        <dbReference type="ARBA" id="ARBA00022989"/>
    </source>
</evidence>
<keyword evidence="4 7" id="KW-0472">Membrane</keyword>
<feature type="transmembrane region" description="Helical" evidence="7">
    <location>
        <begin position="55"/>
        <end position="72"/>
    </location>
</feature>
<keyword evidence="3 7" id="KW-1133">Transmembrane helix</keyword>
<evidence type="ECO:0000256" key="6">
    <source>
        <dbReference type="SAM" id="MobiDB-lite"/>
    </source>
</evidence>
<dbReference type="EMBL" id="JAPEUR010000420">
    <property type="protein sequence ID" value="KAJ4309662.1"/>
    <property type="molecule type" value="Genomic_DNA"/>
</dbReference>
<organism evidence="9 10">
    <name type="scientific">Fusarium piperis</name>
    <dbReference type="NCBI Taxonomy" id="1435070"/>
    <lineage>
        <taxon>Eukaryota</taxon>
        <taxon>Fungi</taxon>
        <taxon>Dikarya</taxon>
        <taxon>Ascomycota</taxon>
        <taxon>Pezizomycotina</taxon>
        <taxon>Sordariomycetes</taxon>
        <taxon>Hypocreomycetidae</taxon>
        <taxon>Hypocreales</taxon>
        <taxon>Nectriaceae</taxon>
        <taxon>Fusarium</taxon>
        <taxon>Fusarium solani species complex</taxon>
    </lineage>
</organism>
<dbReference type="PANTHER" id="PTHR33048">
    <property type="entry name" value="PTH11-LIKE INTEGRAL MEMBRANE PROTEIN (AFU_ORTHOLOGUE AFUA_5G11245)"/>
    <property type="match status" value="1"/>
</dbReference>